<name>A0A0F9FN04_9ZZZZ</name>
<dbReference type="InterPro" id="IPR052716">
    <property type="entry name" value="MOSC_domain"/>
</dbReference>
<organism evidence="2">
    <name type="scientific">marine sediment metagenome</name>
    <dbReference type="NCBI Taxonomy" id="412755"/>
    <lineage>
        <taxon>unclassified sequences</taxon>
        <taxon>metagenomes</taxon>
        <taxon>ecological metagenomes</taxon>
    </lineage>
</organism>
<evidence type="ECO:0000259" key="1">
    <source>
        <dbReference type="PROSITE" id="PS51340"/>
    </source>
</evidence>
<dbReference type="InterPro" id="IPR011037">
    <property type="entry name" value="Pyrv_Knase-like_insert_dom_sf"/>
</dbReference>
<dbReference type="GO" id="GO:0030170">
    <property type="term" value="F:pyridoxal phosphate binding"/>
    <property type="evidence" value="ECO:0007669"/>
    <property type="project" value="InterPro"/>
</dbReference>
<dbReference type="AlphaFoldDB" id="A0A0F9FN04"/>
<reference evidence="2" key="1">
    <citation type="journal article" date="2015" name="Nature">
        <title>Complex archaea that bridge the gap between prokaryotes and eukaryotes.</title>
        <authorList>
            <person name="Spang A."/>
            <person name="Saw J.H."/>
            <person name="Jorgensen S.L."/>
            <person name="Zaremba-Niedzwiedzka K."/>
            <person name="Martijn J."/>
            <person name="Lind A.E."/>
            <person name="van Eijk R."/>
            <person name="Schleper C."/>
            <person name="Guy L."/>
            <person name="Ettema T.J."/>
        </authorList>
    </citation>
    <scope>NUCLEOTIDE SEQUENCE</scope>
</reference>
<sequence length="154" mass="16816">MNVECIYICPEAGKPQQSCQKIELVAGNGIVGDRNYGLSKWPGQNLTLIEIEEVESFICEQNIERDLSITRRNILTRGVRLNELVGKEFNIGDVTLIGVELCEPCSSLGAGLESSTLSSKLVIERFLHRGGLRVDVLTSGVIELGAKITGLNNE</sequence>
<gene>
    <name evidence="2" type="ORF">LCGC14_2010420</name>
</gene>
<feature type="domain" description="MOSC" evidence="1">
    <location>
        <begin position="17"/>
        <end position="151"/>
    </location>
</feature>
<dbReference type="Gene3D" id="2.40.33.20">
    <property type="entry name" value="PK beta-barrel domain-like"/>
    <property type="match status" value="1"/>
</dbReference>
<dbReference type="PANTHER" id="PTHR36930">
    <property type="entry name" value="METAL-SULFUR CLUSTER BIOSYNTHESIS PROTEINS YUAD-RELATED"/>
    <property type="match status" value="1"/>
</dbReference>
<dbReference type="PROSITE" id="PS51340">
    <property type="entry name" value="MOSC"/>
    <property type="match status" value="1"/>
</dbReference>
<dbReference type="PANTHER" id="PTHR36930:SF1">
    <property type="entry name" value="MOSC DOMAIN-CONTAINING PROTEIN"/>
    <property type="match status" value="1"/>
</dbReference>
<dbReference type="Pfam" id="PF03473">
    <property type="entry name" value="MOSC"/>
    <property type="match status" value="1"/>
</dbReference>
<proteinExistence type="predicted"/>
<dbReference type="InterPro" id="IPR005302">
    <property type="entry name" value="MoCF_Sase_C"/>
</dbReference>
<dbReference type="GO" id="GO:0030151">
    <property type="term" value="F:molybdenum ion binding"/>
    <property type="evidence" value="ECO:0007669"/>
    <property type="project" value="InterPro"/>
</dbReference>
<evidence type="ECO:0000313" key="2">
    <source>
        <dbReference type="EMBL" id="KKL79876.1"/>
    </source>
</evidence>
<protein>
    <recommendedName>
        <fullName evidence="1">MOSC domain-containing protein</fullName>
    </recommendedName>
</protein>
<comment type="caution">
    <text evidence="2">The sequence shown here is derived from an EMBL/GenBank/DDBJ whole genome shotgun (WGS) entry which is preliminary data.</text>
</comment>
<dbReference type="EMBL" id="LAZR01023037">
    <property type="protein sequence ID" value="KKL79876.1"/>
    <property type="molecule type" value="Genomic_DNA"/>
</dbReference>
<dbReference type="SUPFAM" id="SSF50800">
    <property type="entry name" value="PK beta-barrel domain-like"/>
    <property type="match status" value="1"/>
</dbReference>
<dbReference type="GO" id="GO:0003824">
    <property type="term" value="F:catalytic activity"/>
    <property type="evidence" value="ECO:0007669"/>
    <property type="project" value="InterPro"/>
</dbReference>
<accession>A0A0F9FN04</accession>